<evidence type="ECO:0000259" key="1">
    <source>
        <dbReference type="Pfam" id="PF20515"/>
    </source>
</evidence>
<dbReference type="Pfam" id="PF20515">
    <property type="entry name" value="2OG-FeII_Oxy_6"/>
    <property type="match status" value="1"/>
</dbReference>
<dbReference type="AlphaFoldDB" id="A0A2N5U3M3"/>
<dbReference type="InterPro" id="IPR046798">
    <property type="entry name" value="2OG-FeII_Oxy_6"/>
</dbReference>
<evidence type="ECO:0000313" key="3">
    <source>
        <dbReference type="Proteomes" id="UP000235392"/>
    </source>
</evidence>
<dbReference type="Proteomes" id="UP000235392">
    <property type="component" value="Unassembled WGS sequence"/>
</dbReference>
<dbReference type="EMBL" id="PGCI01000245">
    <property type="protein sequence ID" value="PLW32331.1"/>
    <property type="molecule type" value="Genomic_DNA"/>
</dbReference>
<gene>
    <name evidence="2" type="ORF">PCASD_16457</name>
</gene>
<protein>
    <recommendedName>
        <fullName evidence="1">Tet-like 2OG-Fe(II) oxygenase domain-containing protein</fullName>
    </recommendedName>
</protein>
<proteinExistence type="predicted"/>
<organism evidence="2 3">
    <name type="scientific">Puccinia coronata f. sp. avenae</name>
    <dbReference type="NCBI Taxonomy" id="200324"/>
    <lineage>
        <taxon>Eukaryota</taxon>
        <taxon>Fungi</taxon>
        <taxon>Dikarya</taxon>
        <taxon>Basidiomycota</taxon>
        <taxon>Pucciniomycotina</taxon>
        <taxon>Pucciniomycetes</taxon>
        <taxon>Pucciniales</taxon>
        <taxon>Pucciniaceae</taxon>
        <taxon>Puccinia</taxon>
    </lineage>
</organism>
<name>A0A2N5U3M3_9BASI</name>
<evidence type="ECO:0000313" key="2">
    <source>
        <dbReference type="EMBL" id="PLW32331.1"/>
    </source>
</evidence>
<sequence>MDNCLQKKLPLHNQFIAERFRHFSQDAYNQNKKALCEFGIPSWSDKEWESYTQDPSPLASNVIVISNNFSNKVHCDQDKNIFTLYVDTPSDSLIMIATSISAQFLVSLKCFGRATTLPITPLVHHQSSDPANPQLTSDVCFKYLIV</sequence>
<reference evidence="2 3" key="1">
    <citation type="submission" date="2017-11" db="EMBL/GenBank/DDBJ databases">
        <title>De novo assembly and phasing of dikaryotic genomes from two isolates of Puccinia coronata f. sp. avenae, the causal agent of oat crown rust.</title>
        <authorList>
            <person name="Miller M.E."/>
            <person name="Zhang Y."/>
            <person name="Omidvar V."/>
            <person name="Sperschneider J."/>
            <person name="Schwessinger B."/>
            <person name="Raley C."/>
            <person name="Palmer J.M."/>
            <person name="Garnica D."/>
            <person name="Upadhyaya N."/>
            <person name="Rathjen J."/>
            <person name="Taylor J.M."/>
            <person name="Park R.F."/>
            <person name="Dodds P.N."/>
            <person name="Hirsch C.D."/>
            <person name="Kianian S.F."/>
            <person name="Figueroa M."/>
        </authorList>
    </citation>
    <scope>NUCLEOTIDE SEQUENCE [LARGE SCALE GENOMIC DNA]</scope>
    <source>
        <strain evidence="2">12SD80</strain>
    </source>
</reference>
<feature type="domain" description="Tet-like 2OG-Fe(II) oxygenase" evidence="1">
    <location>
        <begin position="5"/>
        <end position="85"/>
    </location>
</feature>
<comment type="caution">
    <text evidence="2">The sequence shown here is derived from an EMBL/GenBank/DDBJ whole genome shotgun (WGS) entry which is preliminary data.</text>
</comment>
<accession>A0A2N5U3M3</accession>